<reference evidence="3" key="1">
    <citation type="journal article" date="2019" name="Int. J. Syst. Evol. Microbiol.">
        <title>The Global Catalogue of Microorganisms (GCM) 10K type strain sequencing project: providing services to taxonomists for standard genome sequencing and annotation.</title>
        <authorList>
            <consortium name="The Broad Institute Genomics Platform"/>
            <consortium name="The Broad Institute Genome Sequencing Center for Infectious Disease"/>
            <person name="Wu L."/>
            <person name="Ma J."/>
        </authorList>
    </citation>
    <scope>NUCLEOTIDE SEQUENCE [LARGE SCALE GENOMIC DNA]</scope>
    <source>
        <strain evidence="3">CGMCC 1.13681</strain>
    </source>
</reference>
<comment type="caution">
    <text evidence="2">The sequence shown here is derived from an EMBL/GenBank/DDBJ whole genome shotgun (WGS) entry which is preliminary data.</text>
</comment>
<keyword evidence="3" id="KW-1185">Reference proteome</keyword>
<name>A0ABW2GC97_9ACTN</name>
<sequence length="263" mass="29430">MSPTSAPPPETAPRDDSNSGLRRPPLRTSGLATASCIRRLQSRYRRDESSAVAALARLRRGVGKTAHEAPDSWGTDGLEELATIREQEASLRETEPGNLAEVPSPSSRTTRMSEQRQLQEEKAVFLAVTLWAVHQQSVKDDNMHADAWGLGRSVRQLIQERRPQAEGTEARPLTVSALEMNETLRKRFVRIGTSTSFEMLSLRLREVVLLLRDARIPLDYARLADQVCAWQDVSRQAEVRRAWGRDFHVSARYSTGGKSASEE</sequence>
<proteinExistence type="predicted"/>
<evidence type="ECO:0000313" key="2">
    <source>
        <dbReference type="EMBL" id="MFC7217639.1"/>
    </source>
</evidence>
<dbReference type="NCBIfam" id="TIGR02548">
    <property type="entry name" value="casB_cse2"/>
    <property type="match status" value="1"/>
</dbReference>
<dbReference type="Pfam" id="PF09485">
    <property type="entry name" value="CRISPR_Cse2"/>
    <property type="match status" value="1"/>
</dbReference>
<feature type="compositionally biased region" description="Pro residues" evidence="1">
    <location>
        <begin position="1"/>
        <end position="11"/>
    </location>
</feature>
<dbReference type="EMBL" id="JBHSZO010000006">
    <property type="protein sequence ID" value="MFC7217639.1"/>
    <property type="molecule type" value="Genomic_DNA"/>
</dbReference>
<evidence type="ECO:0000256" key="1">
    <source>
        <dbReference type="SAM" id="MobiDB-lite"/>
    </source>
</evidence>
<evidence type="ECO:0000313" key="3">
    <source>
        <dbReference type="Proteomes" id="UP001596413"/>
    </source>
</evidence>
<accession>A0ABW2GC97</accession>
<protein>
    <submittedName>
        <fullName evidence="2">Type I-E CRISPR-associated protein Cse2/CasB</fullName>
    </submittedName>
</protein>
<dbReference type="RefSeq" id="WP_386412591.1">
    <property type="nucleotide sequence ID" value="NZ_JBHSZO010000006.1"/>
</dbReference>
<feature type="region of interest" description="Disordered" evidence="1">
    <location>
        <begin position="1"/>
        <end position="34"/>
    </location>
</feature>
<organism evidence="2 3">
    <name type="scientific">Streptomyces polyrhachis</name>
    <dbReference type="NCBI Taxonomy" id="1282885"/>
    <lineage>
        <taxon>Bacteria</taxon>
        <taxon>Bacillati</taxon>
        <taxon>Actinomycetota</taxon>
        <taxon>Actinomycetes</taxon>
        <taxon>Kitasatosporales</taxon>
        <taxon>Streptomycetaceae</taxon>
        <taxon>Streptomyces</taxon>
    </lineage>
</organism>
<dbReference type="InterPro" id="IPR013382">
    <property type="entry name" value="CRISPR-assoc_prot_Cse2"/>
</dbReference>
<dbReference type="InterPro" id="IPR038287">
    <property type="entry name" value="Cse2_sf"/>
</dbReference>
<dbReference type="Gene3D" id="1.10.520.40">
    <property type="entry name" value="CRISPR-associated protein Cse2"/>
    <property type="match status" value="1"/>
</dbReference>
<dbReference type="Proteomes" id="UP001596413">
    <property type="component" value="Unassembled WGS sequence"/>
</dbReference>
<gene>
    <name evidence="2" type="primary">casB</name>
    <name evidence="2" type="synonym">cse2</name>
    <name evidence="2" type="ORF">ACFQLX_05550</name>
</gene>